<dbReference type="InterPro" id="IPR050679">
    <property type="entry name" value="Bact_HTH_transcr_reg"/>
</dbReference>
<keyword evidence="2" id="KW-0238">DNA-binding</keyword>
<gene>
    <name evidence="5" type="ORF">C725_1277</name>
</gene>
<dbReference type="Gene3D" id="1.10.10.10">
    <property type="entry name" value="Winged helix-like DNA-binding domain superfamily/Winged helix DNA-binding domain"/>
    <property type="match status" value="1"/>
</dbReference>
<keyword evidence="6" id="KW-1185">Reference proteome</keyword>
<sequence length="207" mass="22755">MQAFDVSRMTANRALRELQAAGRIIRRSGIGSFVAEPAPVGHMIEIRNIAEEIRGRGHKYSAQVLKNKGGKANVTNAALLGVPLSTKVFHSIIVHHEGGVPIQLEDRLVLAAIAPEYGKIDFAQTTPNEYLTRVAPLERVEHVVRARMPDKLTCERLELDSCEPVLIMIRKTWSGGRLASFARLTHPAPRFELSATFTVNGSANASR</sequence>
<reference evidence="5 6" key="1">
    <citation type="journal article" date="2013" name="Genome Announc.">
        <title>Draft Genome Sequence of Strain JLT2015T, Belonging to the Family Sphingomonadaceae of the Alphaproteobacteria.</title>
        <authorList>
            <person name="Tang K."/>
            <person name="Liu K."/>
            <person name="Li S."/>
            <person name="Jiao N."/>
        </authorList>
    </citation>
    <scope>NUCLEOTIDE SEQUENCE [LARGE SCALE GENOMIC DNA]</scope>
    <source>
        <strain evidence="5 6">JLT2015</strain>
    </source>
</reference>
<keyword evidence="1" id="KW-0805">Transcription regulation</keyword>
<organism evidence="5 6">
    <name type="scientific">Pacificimonas flava</name>
    <dbReference type="NCBI Taxonomy" id="1234595"/>
    <lineage>
        <taxon>Bacteria</taxon>
        <taxon>Pseudomonadati</taxon>
        <taxon>Pseudomonadota</taxon>
        <taxon>Alphaproteobacteria</taxon>
        <taxon>Sphingomonadales</taxon>
        <taxon>Sphingosinicellaceae</taxon>
        <taxon>Pacificimonas</taxon>
    </lineage>
</organism>
<dbReference type="InterPro" id="IPR011663">
    <property type="entry name" value="UTRA"/>
</dbReference>
<accession>M2TNT0</accession>
<dbReference type="InterPro" id="IPR000524">
    <property type="entry name" value="Tscrpt_reg_HTH_GntR"/>
</dbReference>
<keyword evidence="3" id="KW-0804">Transcription</keyword>
<dbReference type="Proteomes" id="UP000011717">
    <property type="component" value="Unassembled WGS sequence"/>
</dbReference>
<evidence type="ECO:0000256" key="3">
    <source>
        <dbReference type="ARBA" id="ARBA00023163"/>
    </source>
</evidence>
<feature type="domain" description="UbiC transcription regulator-associated" evidence="4">
    <location>
        <begin position="55"/>
        <end position="192"/>
    </location>
</feature>
<evidence type="ECO:0000313" key="5">
    <source>
        <dbReference type="EMBL" id="EMD83376.1"/>
    </source>
</evidence>
<dbReference type="PANTHER" id="PTHR44846">
    <property type="entry name" value="MANNOSYL-D-GLYCERATE TRANSPORT/METABOLISM SYSTEM REPRESSOR MNGR-RELATED"/>
    <property type="match status" value="1"/>
</dbReference>
<protein>
    <submittedName>
        <fullName evidence="5">Histidine utilization repressor</fullName>
    </submittedName>
</protein>
<dbReference type="AlphaFoldDB" id="M2TNT0"/>
<dbReference type="PANTHER" id="PTHR44846:SF16">
    <property type="entry name" value="TRANSCRIPTIONAL REGULATOR PHNF-RELATED"/>
    <property type="match status" value="1"/>
</dbReference>
<dbReference type="GO" id="GO:0003700">
    <property type="term" value="F:DNA-binding transcription factor activity"/>
    <property type="evidence" value="ECO:0007669"/>
    <property type="project" value="InterPro"/>
</dbReference>
<dbReference type="Pfam" id="PF07702">
    <property type="entry name" value="UTRA"/>
    <property type="match status" value="1"/>
</dbReference>
<dbReference type="PATRIC" id="fig|1234595.3.peg.1281"/>
<comment type="caution">
    <text evidence="5">The sequence shown here is derived from an EMBL/GenBank/DDBJ whole genome shotgun (WGS) entry which is preliminary data.</text>
</comment>
<dbReference type="InterPro" id="IPR036388">
    <property type="entry name" value="WH-like_DNA-bd_sf"/>
</dbReference>
<evidence type="ECO:0000313" key="6">
    <source>
        <dbReference type="Proteomes" id="UP000011717"/>
    </source>
</evidence>
<dbReference type="Pfam" id="PF00392">
    <property type="entry name" value="GntR"/>
    <property type="match status" value="1"/>
</dbReference>
<proteinExistence type="predicted"/>
<evidence type="ECO:0000256" key="2">
    <source>
        <dbReference type="ARBA" id="ARBA00023125"/>
    </source>
</evidence>
<dbReference type="SUPFAM" id="SSF64288">
    <property type="entry name" value="Chorismate lyase-like"/>
    <property type="match status" value="1"/>
</dbReference>
<name>M2TNT0_9SPHN</name>
<dbReference type="InterPro" id="IPR028978">
    <property type="entry name" value="Chorismate_lyase_/UTRA_dom_sf"/>
</dbReference>
<dbReference type="SMART" id="SM00866">
    <property type="entry name" value="UTRA"/>
    <property type="match status" value="1"/>
</dbReference>
<dbReference type="GO" id="GO:0003677">
    <property type="term" value="F:DNA binding"/>
    <property type="evidence" value="ECO:0007669"/>
    <property type="project" value="UniProtKB-KW"/>
</dbReference>
<dbReference type="EMBL" id="AMRV01000003">
    <property type="protein sequence ID" value="EMD83376.1"/>
    <property type="molecule type" value="Genomic_DNA"/>
</dbReference>
<dbReference type="Gene3D" id="3.40.1410.10">
    <property type="entry name" value="Chorismate lyase-like"/>
    <property type="match status" value="1"/>
</dbReference>
<evidence type="ECO:0000259" key="4">
    <source>
        <dbReference type="SMART" id="SM00866"/>
    </source>
</evidence>
<evidence type="ECO:0000256" key="1">
    <source>
        <dbReference type="ARBA" id="ARBA00023015"/>
    </source>
</evidence>